<dbReference type="OrthoDB" id="6293260at2"/>
<dbReference type="PANTHER" id="PTHR43792:SF1">
    <property type="entry name" value="N-ACETYLTRANSFERASE DOMAIN-CONTAINING PROTEIN"/>
    <property type="match status" value="1"/>
</dbReference>
<dbReference type="Gene3D" id="3.40.630.30">
    <property type="match status" value="1"/>
</dbReference>
<dbReference type="InterPro" id="IPR051531">
    <property type="entry name" value="N-acetyltransferase"/>
</dbReference>
<protein>
    <submittedName>
        <fullName evidence="2">GNAT family N-acetyltransferase</fullName>
    </submittedName>
</protein>
<keyword evidence="2" id="KW-0808">Transferase</keyword>
<dbReference type="EMBL" id="QEYD01000011">
    <property type="protein sequence ID" value="PWE27372.1"/>
    <property type="molecule type" value="Genomic_DNA"/>
</dbReference>
<keyword evidence="3" id="KW-1185">Reference proteome</keyword>
<dbReference type="InterPro" id="IPR016181">
    <property type="entry name" value="Acyl_CoA_acyltransferase"/>
</dbReference>
<evidence type="ECO:0000313" key="2">
    <source>
        <dbReference type="EMBL" id="PWE27372.1"/>
    </source>
</evidence>
<dbReference type="RefSeq" id="WP_109534562.1">
    <property type="nucleotide sequence ID" value="NZ_QEYD01000011.1"/>
</dbReference>
<evidence type="ECO:0000259" key="1">
    <source>
        <dbReference type="Pfam" id="PF13302"/>
    </source>
</evidence>
<dbReference type="SUPFAM" id="SSF55729">
    <property type="entry name" value="Acyl-CoA N-acyltransferases (Nat)"/>
    <property type="match status" value="1"/>
</dbReference>
<dbReference type="Proteomes" id="UP000244940">
    <property type="component" value="Unassembled WGS sequence"/>
</dbReference>
<comment type="caution">
    <text evidence="2">The sequence shown here is derived from an EMBL/GenBank/DDBJ whole genome shotgun (WGS) entry which is preliminary data.</text>
</comment>
<gene>
    <name evidence="2" type="ORF">C4N9_17080</name>
</gene>
<dbReference type="Pfam" id="PF13302">
    <property type="entry name" value="Acetyltransf_3"/>
    <property type="match status" value="1"/>
</dbReference>
<reference evidence="2 3" key="1">
    <citation type="submission" date="2018-05" db="EMBL/GenBank/DDBJ databases">
        <title>Pararhodobacter marina sp. nov., isolated from deep-sea water of the Indian Ocean.</title>
        <authorList>
            <person name="Lai Q.Sr."/>
            <person name="Liu X."/>
            <person name="Shao Z."/>
        </authorList>
    </citation>
    <scope>NUCLEOTIDE SEQUENCE [LARGE SCALE GENOMIC DNA]</scope>
    <source>
        <strain evidence="2 3">CIC4N-9</strain>
    </source>
</reference>
<organism evidence="2 3">
    <name type="scientific">Pararhodobacter marinus</name>
    <dbReference type="NCBI Taxonomy" id="2184063"/>
    <lineage>
        <taxon>Bacteria</taxon>
        <taxon>Pseudomonadati</taxon>
        <taxon>Pseudomonadota</taxon>
        <taxon>Alphaproteobacteria</taxon>
        <taxon>Rhodobacterales</taxon>
        <taxon>Paracoccaceae</taxon>
        <taxon>Pararhodobacter</taxon>
    </lineage>
</organism>
<dbReference type="AlphaFoldDB" id="A0A2U2C688"/>
<accession>A0A2U2C688</accession>
<feature type="domain" description="N-acetyltransferase" evidence="1">
    <location>
        <begin position="22"/>
        <end position="158"/>
    </location>
</feature>
<dbReference type="GO" id="GO:0016747">
    <property type="term" value="F:acyltransferase activity, transferring groups other than amino-acyl groups"/>
    <property type="evidence" value="ECO:0007669"/>
    <property type="project" value="InterPro"/>
</dbReference>
<dbReference type="InterPro" id="IPR000182">
    <property type="entry name" value="GNAT_dom"/>
</dbReference>
<dbReference type="PANTHER" id="PTHR43792">
    <property type="entry name" value="GNAT FAMILY, PUTATIVE (AFU_ORTHOLOGUE AFUA_3G00765)-RELATED-RELATED"/>
    <property type="match status" value="1"/>
</dbReference>
<evidence type="ECO:0000313" key="3">
    <source>
        <dbReference type="Proteomes" id="UP000244940"/>
    </source>
</evidence>
<sequence length="191" mass="20892">MTLARDFAQSFDRLIPRIETPRLVLRAPRASDFDGFAAYLGSDRSRFTGGPVDRNQAWRAFGHIAGHWVFRGYGVFVIEHRGTGKAIGTSGPWFPEGWPEPEIAWTLWETGFEGQGLAAEAALAGRGWAYEVLGWTTAISLILDGNTRSEALAQRLGCVRVGGFTHAQFGPSGLWRHPAADRQGAGMEAYA</sequence>
<dbReference type="GeneID" id="94366609"/>
<name>A0A2U2C688_9RHOB</name>
<proteinExistence type="predicted"/>